<dbReference type="InterPro" id="IPR029031">
    <property type="entry name" value="Gingipain_N_sf"/>
</dbReference>
<dbReference type="InterPro" id="IPR039477">
    <property type="entry name" value="ILEI/PANDER_dom"/>
</dbReference>
<gene>
    <name evidence="4" type="ORF">BXP70_10570</name>
</gene>
<evidence type="ECO:0000256" key="1">
    <source>
        <dbReference type="ARBA" id="ARBA00022729"/>
    </source>
</evidence>
<proteinExistence type="predicted"/>
<dbReference type="Pfam" id="PF01364">
    <property type="entry name" value="Peptidase_C25"/>
    <property type="match status" value="1"/>
</dbReference>
<dbReference type="GO" id="GO:0006508">
    <property type="term" value="P:proteolysis"/>
    <property type="evidence" value="ECO:0007669"/>
    <property type="project" value="InterPro"/>
</dbReference>
<dbReference type="InterPro" id="IPR029030">
    <property type="entry name" value="Caspase-like_dom_sf"/>
</dbReference>
<dbReference type="EMBL" id="MTSE01000004">
    <property type="protein sequence ID" value="OUJ74172.1"/>
    <property type="molecule type" value="Genomic_DNA"/>
</dbReference>
<name>A0A243WET9_9BACT</name>
<accession>A0A243WET9</accession>
<dbReference type="Gene3D" id="3.40.50.1460">
    <property type="match status" value="1"/>
</dbReference>
<evidence type="ECO:0000259" key="2">
    <source>
        <dbReference type="Pfam" id="PF01364"/>
    </source>
</evidence>
<comment type="caution">
    <text evidence="4">The sequence shown here is derived from an EMBL/GenBank/DDBJ whole genome shotgun (WGS) entry which is preliminary data.</text>
</comment>
<dbReference type="Proteomes" id="UP000194873">
    <property type="component" value="Unassembled WGS sequence"/>
</dbReference>
<dbReference type="InterPro" id="IPR013783">
    <property type="entry name" value="Ig-like_fold"/>
</dbReference>
<organism evidence="4 5">
    <name type="scientific">Hymenobacter crusticola</name>
    <dbReference type="NCBI Taxonomy" id="1770526"/>
    <lineage>
        <taxon>Bacteria</taxon>
        <taxon>Pseudomonadati</taxon>
        <taxon>Bacteroidota</taxon>
        <taxon>Cytophagia</taxon>
        <taxon>Cytophagales</taxon>
        <taxon>Hymenobacteraceae</taxon>
        <taxon>Hymenobacter</taxon>
    </lineage>
</organism>
<dbReference type="SUPFAM" id="SSF52129">
    <property type="entry name" value="Caspase-like"/>
    <property type="match status" value="1"/>
</dbReference>
<evidence type="ECO:0000313" key="5">
    <source>
        <dbReference type="Proteomes" id="UP000194873"/>
    </source>
</evidence>
<sequence length="1401" mass="153559">MGYTRFTYPQTNRWFSNRRSIAFSNDSTLSEQPYFVLDTIPATTHGYDVTDAYNVQRIEGQSVTSTKRGFVFPAAVGRTRQLLVADMARPLVPLPAQRIRFRTIAPSAHNFLIVSNTALMKPVGSVANPVRTYADYRASVAGGRYDTLVVTTEQLYNQFHYGEKSALAIRQFAQWMLTDSRAKNLLLLGKGLITGESLGLYHRQAPNTWAVKDLVPTSTRSASDAFFTADWQKDDYVAKMATGRISAQTPTEVLNYLNKLKEHEATGIAPWRKNVLHLAGGEDPAQFAQFQGYLNNYRLHVERPLFGGKVVKTYTRSTVGSYDSFPVNINIASELNKGLSLMTYFGHGSLNTFDLNLGNVNDPTNNYNNKGKYPIMFFYGCAAGNAFTIGDSNISFGTQWTLAADRGLIGFMAESSFGFDGNLDTYADLLYKLLFNEPDWYGKPVAVVQNEVARRLMPIYVSSTPGVSNAAGINMLMSTIWQGDPALKLYAPAKPDLATADSLLQIKPIGTGPVQASSDRFNLLVKVKNTGKVTYDSVRISVSRQITGQAPRLITPKAFRQAWRDTTYAIEIPNTGVVFGDNRFVVNVDYKNEVDELDESNNQASINFSFLQGGVTALNPPEFGIVASNTVHLVGQTNDLKGGARKFDMELDTVPTFNSPLARRTQVDGTLLAEWRPTLPSIAGRDSVVWYWRLRFQSPQTGENPDWATSSFRVITGSTGGWSQSHHGQFQRDALTDGLNVAAPSGKWAFSEITQGLTLRTQGGSTGAGSTFQNSYGITVLNSSSPFVNNCSTGLPNILVAVFNGRSFKRVPKFGNRYYICGQEDQFFYHFASSSSDNINTSAEQNQLLALLNEVPEGAYVAMVSMNRVNFSTFTPALKAKLASLGSRLINQLQDGDPFALVGQVGAGANPVQELSYDASSTVPRAEQVVALNATMRTQTGKATITSTRIGPAQQWNTLYHTVRTEPSDSYTLSLVGINAAGTETVLNASVTDRTFALSSISAKEYPYLQLVLEMRDTLNRTAPQLEQWLVAYQGVPEGVVRRDLVTPATAYDAATLLQQATSTGYITLPVTFQNVSAVDFGTPLKARITVRDGKNVVRTDDVTAPATLKADGSLVFPVKLNVIGLSGTITGEVDVNPRLLPELNYFNNQLPLPAFTVPDNNVPPVLDVAFDGLHILNGDIVSPTPTIVVQLKDENRLQPVTKARNFNLYLTRPGQATPVQVDMANSNIVFSADSAKGIARVEYQPGKATPLLDGVYTLEAQARDANNSAAGTENYKISFEVISASTITNVFPYPNPVTSKAKFVFTLTGSELPRNMKIQIMTLTGKVVREILMNELGPLHIGNNITEYAWNGTDEFGDQLANGTYLYRVVMDDPTSQFGHRRTAADKAFKKDWGKLVLLR</sequence>
<keyword evidence="5" id="KW-1185">Reference proteome</keyword>
<evidence type="ECO:0000313" key="4">
    <source>
        <dbReference type="EMBL" id="OUJ74172.1"/>
    </source>
</evidence>
<evidence type="ECO:0008006" key="6">
    <source>
        <dbReference type="Google" id="ProtNLM"/>
    </source>
</evidence>
<dbReference type="Pfam" id="PF15711">
    <property type="entry name" value="ILEI"/>
    <property type="match status" value="1"/>
</dbReference>
<dbReference type="Gene3D" id="3.40.50.10390">
    <property type="entry name" value="Gingipain r, domain 1"/>
    <property type="match status" value="1"/>
</dbReference>
<keyword evidence="1" id="KW-0732">Signal</keyword>
<dbReference type="GO" id="GO:0008234">
    <property type="term" value="F:cysteine-type peptidase activity"/>
    <property type="evidence" value="ECO:0007669"/>
    <property type="project" value="InterPro"/>
</dbReference>
<dbReference type="InterPro" id="IPR001769">
    <property type="entry name" value="Gingipain"/>
</dbReference>
<protein>
    <recommendedName>
        <fullName evidence="6">Gingipain domain-containing protein</fullName>
    </recommendedName>
</protein>
<dbReference type="Gene3D" id="2.60.40.4070">
    <property type="match status" value="1"/>
</dbReference>
<feature type="domain" description="ILEI/PANDER" evidence="3">
    <location>
        <begin position="840"/>
        <end position="907"/>
    </location>
</feature>
<dbReference type="Gene3D" id="2.60.40.10">
    <property type="entry name" value="Immunoglobulins"/>
    <property type="match status" value="1"/>
</dbReference>
<reference evidence="4 5" key="1">
    <citation type="submission" date="2017-01" db="EMBL/GenBank/DDBJ databases">
        <title>A new Hymenobacter.</title>
        <authorList>
            <person name="Liang Y."/>
            <person name="Feng F."/>
        </authorList>
    </citation>
    <scope>NUCLEOTIDE SEQUENCE [LARGE SCALE GENOMIC DNA]</scope>
    <source>
        <strain evidence="4">MIMBbqt21</strain>
    </source>
</reference>
<evidence type="ECO:0000259" key="3">
    <source>
        <dbReference type="Pfam" id="PF15711"/>
    </source>
</evidence>
<feature type="domain" description="Gingipain" evidence="2">
    <location>
        <begin position="112"/>
        <end position="489"/>
    </location>
</feature>